<dbReference type="GO" id="GO:0004175">
    <property type="term" value="F:endopeptidase activity"/>
    <property type="evidence" value="ECO:0007669"/>
    <property type="project" value="UniProtKB-ARBA"/>
</dbReference>
<dbReference type="Pfam" id="PF02517">
    <property type="entry name" value="Rce1-like"/>
    <property type="match status" value="1"/>
</dbReference>
<feature type="transmembrane region" description="Helical" evidence="1">
    <location>
        <begin position="117"/>
        <end position="135"/>
    </location>
</feature>
<dbReference type="OrthoDB" id="960507at2"/>
<evidence type="ECO:0000313" key="4">
    <source>
        <dbReference type="Proteomes" id="UP000256373"/>
    </source>
</evidence>
<dbReference type="GO" id="GO:0080120">
    <property type="term" value="P:CAAX-box protein maturation"/>
    <property type="evidence" value="ECO:0007669"/>
    <property type="project" value="UniProtKB-ARBA"/>
</dbReference>
<dbReference type="AlphaFoldDB" id="A0A3D8Y9R8"/>
<dbReference type="EMBL" id="QNUL01000011">
    <property type="protein sequence ID" value="REA60323.1"/>
    <property type="molecule type" value="Genomic_DNA"/>
</dbReference>
<proteinExistence type="predicted"/>
<evidence type="ECO:0000313" key="3">
    <source>
        <dbReference type="EMBL" id="REA60323.1"/>
    </source>
</evidence>
<sequence length="189" mass="22358">MKFNLKTKKEHLEFLILRFTSFVRNPDASDYNTTSLRCKLRDVGVYYLFLSFVICLCIVALITFLQNIHLINSLEHVDKNMSWSKRILGALILAPILEEGIFRYFLGPFRKASFFKWLYYFSSLVFGWIHFYNFHPDAAHNIFLPIITLPQTSLGFLLGYIRIMYGFWFAVMLHFLYNVIFVGLSFIFD</sequence>
<gene>
    <name evidence="3" type="ORF">DSL64_14500</name>
</gene>
<evidence type="ECO:0000256" key="1">
    <source>
        <dbReference type="SAM" id="Phobius"/>
    </source>
</evidence>
<keyword evidence="1" id="KW-0472">Membrane</keyword>
<protein>
    <recommendedName>
        <fullName evidence="2">CAAX prenyl protease 2/Lysostaphin resistance protein A-like domain-containing protein</fullName>
    </recommendedName>
</protein>
<feature type="transmembrane region" description="Helical" evidence="1">
    <location>
        <begin position="45"/>
        <end position="66"/>
    </location>
</feature>
<dbReference type="Proteomes" id="UP000256373">
    <property type="component" value="Unassembled WGS sequence"/>
</dbReference>
<keyword evidence="4" id="KW-1185">Reference proteome</keyword>
<feature type="domain" description="CAAX prenyl protease 2/Lysostaphin resistance protein A-like" evidence="2">
    <location>
        <begin position="87"/>
        <end position="180"/>
    </location>
</feature>
<feature type="transmembrane region" description="Helical" evidence="1">
    <location>
        <begin position="86"/>
        <end position="105"/>
    </location>
</feature>
<accession>A0A3D8Y9R8</accession>
<dbReference type="InterPro" id="IPR003675">
    <property type="entry name" value="Rce1/LyrA-like_dom"/>
</dbReference>
<feature type="transmembrane region" description="Helical" evidence="1">
    <location>
        <begin position="167"/>
        <end position="188"/>
    </location>
</feature>
<organism evidence="3 4">
    <name type="scientific">Dyadobacter luteus</name>
    <dbReference type="NCBI Taxonomy" id="2259619"/>
    <lineage>
        <taxon>Bacteria</taxon>
        <taxon>Pseudomonadati</taxon>
        <taxon>Bacteroidota</taxon>
        <taxon>Cytophagia</taxon>
        <taxon>Cytophagales</taxon>
        <taxon>Spirosomataceae</taxon>
        <taxon>Dyadobacter</taxon>
    </lineage>
</organism>
<feature type="transmembrane region" description="Helical" evidence="1">
    <location>
        <begin position="141"/>
        <end position="160"/>
    </location>
</feature>
<name>A0A3D8Y9R8_9BACT</name>
<keyword evidence="1" id="KW-0812">Transmembrane</keyword>
<comment type="caution">
    <text evidence="3">The sequence shown here is derived from an EMBL/GenBank/DDBJ whole genome shotgun (WGS) entry which is preliminary data.</text>
</comment>
<evidence type="ECO:0000259" key="2">
    <source>
        <dbReference type="Pfam" id="PF02517"/>
    </source>
</evidence>
<keyword evidence="1" id="KW-1133">Transmembrane helix</keyword>
<reference evidence="3 4" key="1">
    <citation type="submission" date="2018-07" db="EMBL/GenBank/DDBJ databases">
        <title>Dyadobacter roseus sp. nov., isolated from rose rhizosphere soil.</title>
        <authorList>
            <person name="Chen L."/>
        </authorList>
    </citation>
    <scope>NUCLEOTIDE SEQUENCE [LARGE SCALE GENOMIC DNA]</scope>
    <source>
        <strain evidence="3 4">RS19</strain>
    </source>
</reference>